<dbReference type="EMBL" id="LT906555">
    <property type="protein sequence ID" value="SNW62970.1"/>
    <property type="molecule type" value="Genomic_DNA"/>
</dbReference>
<evidence type="ECO:0000313" key="1">
    <source>
        <dbReference type="EMBL" id="SNW62970.1"/>
    </source>
</evidence>
<protein>
    <submittedName>
        <fullName evidence="1">Uncharacterized protein</fullName>
    </submittedName>
</protein>
<proteinExistence type="predicted"/>
<evidence type="ECO:0000313" key="2">
    <source>
        <dbReference type="Proteomes" id="UP000236316"/>
    </source>
</evidence>
<sequence>MEPITPIPEPLRRILTRLSFYSNVGENQKLCFSSMSFVDSNSKFSGIYRFFSGESGENLLNNIEKDIKNAISNIPVYTDTRYGQLLIDKLMTADEAIQRLIVTYDKKPLIRSSLEILHAEILLATNSYRQPTSQESTDDYQQ</sequence>
<dbReference type="Proteomes" id="UP000236316">
    <property type="component" value="Segment"/>
</dbReference>
<dbReference type="GeneID" id="35381726"/>
<dbReference type="KEGG" id="vg:35381726"/>
<reference evidence="1" key="1">
    <citation type="submission" date="2017-08" db="EMBL/GenBank/DDBJ databases">
        <authorList>
            <consortium name="Urmite Genomes"/>
        </authorList>
    </citation>
    <scope>NUCLEOTIDE SEQUENCE [LARGE SCALE GENOMIC DNA]</scope>
    <source>
        <strain evidence="1">IHUMI-LCC2</strain>
    </source>
</reference>
<organism evidence="1">
    <name type="scientific">Orpheovirus IHUMI-LCC2</name>
    <dbReference type="NCBI Taxonomy" id="2023057"/>
    <lineage>
        <taxon>Viruses</taxon>
        <taxon>Varidnaviria</taxon>
        <taxon>Bamfordvirae</taxon>
        <taxon>Nucleocytoviricota</taxon>
        <taxon>Megaviricetes</taxon>
        <taxon>Pimascovirales</taxon>
        <taxon>Ocovirineae</taxon>
        <taxon>Orpheoviridae</taxon>
        <taxon>Alphaorpheovirus</taxon>
        <taxon>Alphaorpheovirus massiliense</taxon>
    </lineage>
</organism>
<accession>A0A2I2L649</accession>
<keyword evidence="2" id="KW-1185">Reference proteome</keyword>
<name>A0A2I2L649_9VIRU</name>
<dbReference type="RefSeq" id="YP_009449272.1">
    <property type="nucleotide sequence ID" value="NC_036594.1"/>
</dbReference>
<gene>
    <name evidence="1" type="ORF">ORPV_1066</name>
</gene>